<dbReference type="STRING" id="40754.THII_2427"/>
<dbReference type="Proteomes" id="UP000031623">
    <property type="component" value="Chromosome"/>
</dbReference>
<evidence type="ECO:0000313" key="4">
    <source>
        <dbReference type="Proteomes" id="UP000031623"/>
    </source>
</evidence>
<evidence type="ECO:0000313" key="3">
    <source>
        <dbReference type="EMBL" id="BAP56724.1"/>
    </source>
</evidence>
<organism evidence="3 4">
    <name type="scientific">Thioploca ingrica</name>
    <dbReference type="NCBI Taxonomy" id="40754"/>
    <lineage>
        <taxon>Bacteria</taxon>
        <taxon>Pseudomonadati</taxon>
        <taxon>Pseudomonadota</taxon>
        <taxon>Gammaproteobacteria</taxon>
        <taxon>Thiotrichales</taxon>
        <taxon>Thiotrichaceae</taxon>
        <taxon>Thioploca</taxon>
    </lineage>
</organism>
<evidence type="ECO:0000256" key="1">
    <source>
        <dbReference type="SAM" id="MobiDB-lite"/>
    </source>
</evidence>
<dbReference type="PANTHER" id="PTHR34700:SF4">
    <property type="entry name" value="PHAGE-LIKE ELEMENT PBSX PROTEIN XKDP"/>
    <property type="match status" value="1"/>
</dbReference>
<dbReference type="HOGENOM" id="CLU_050533_1_1_6"/>
<dbReference type="EMBL" id="AP014633">
    <property type="protein sequence ID" value="BAP56724.1"/>
    <property type="molecule type" value="Genomic_DNA"/>
</dbReference>
<proteinExistence type="predicted"/>
<name>A0A090AHH1_9GAMM</name>
<sequence length="294" mass="32816">MKRIFLLLIELMYFCLLQNFVFAQADEETPQPESKPPVQDNRRTVKLSPQLRSLGREKSVPTIPIEAIQHFLTHPQLLTEEEINNSGYIIENSDGSLLSTVGDSIYVRGLDNQDPIGNRYVIVRPGQGYHGPQADETEEILAQGAIYLGEAILKNQGDPATLMITSAQQEIRKGDLLLPLQEHRFAEDFHPHSPKQLTDAYIIAVTDGSSLIGKYQVVVINKGLNEGMERGHLLAVIKNPKITTTRQEDDEDNVTLPKQKIGSLLVFRVFDTVSYALVMTASLPISLFDEVTVP</sequence>
<feature type="chain" id="PRO_5001852816" evidence="2">
    <location>
        <begin position="26"/>
        <end position="294"/>
    </location>
</feature>
<dbReference type="PANTHER" id="PTHR34700">
    <property type="entry name" value="POTASSIUM BINDING PROTEIN KBP"/>
    <property type="match status" value="1"/>
</dbReference>
<feature type="signal peptide" evidence="2">
    <location>
        <begin position="1"/>
        <end position="25"/>
    </location>
</feature>
<keyword evidence="4" id="KW-1185">Reference proteome</keyword>
<evidence type="ECO:0000256" key="2">
    <source>
        <dbReference type="SAM" id="SignalP"/>
    </source>
</evidence>
<gene>
    <name evidence="3" type="ORF">THII_2427</name>
</gene>
<protein>
    <submittedName>
        <fullName evidence="3">Peptidoglycan-binding LysM</fullName>
    </submittedName>
</protein>
<feature type="region of interest" description="Disordered" evidence="1">
    <location>
        <begin position="28"/>
        <end position="51"/>
    </location>
</feature>
<accession>A0A090AHH1</accession>
<keyword evidence="2" id="KW-0732">Signal</keyword>
<dbReference type="KEGG" id="tig:THII_2427"/>
<reference evidence="3 4" key="1">
    <citation type="journal article" date="2014" name="ISME J.">
        <title>Ecophysiology of Thioploca ingrica as revealed by the complete genome sequence supplemented with proteomic evidence.</title>
        <authorList>
            <person name="Kojima H."/>
            <person name="Ogura Y."/>
            <person name="Yamamoto N."/>
            <person name="Togashi T."/>
            <person name="Mori H."/>
            <person name="Watanabe T."/>
            <person name="Nemoto F."/>
            <person name="Kurokawa K."/>
            <person name="Hayashi T."/>
            <person name="Fukui M."/>
        </authorList>
    </citation>
    <scope>NUCLEOTIDE SEQUENCE [LARGE SCALE GENOMIC DNA]</scope>
</reference>
<dbReference type="InterPro" id="IPR052196">
    <property type="entry name" value="Bact_Kbp"/>
</dbReference>
<dbReference type="AlphaFoldDB" id="A0A090AHH1"/>